<dbReference type="AlphaFoldDB" id="A0A392VCR3"/>
<dbReference type="EMBL" id="LXQA011132335">
    <property type="protein sequence ID" value="MCI86126.1"/>
    <property type="molecule type" value="Genomic_DNA"/>
</dbReference>
<reference evidence="1 2" key="1">
    <citation type="journal article" date="2018" name="Front. Plant Sci.">
        <title>Red Clover (Trifolium pratense) and Zigzag Clover (T. medium) - A Picture of Genomic Similarities and Differences.</title>
        <authorList>
            <person name="Dluhosova J."/>
            <person name="Istvanek J."/>
            <person name="Nedelnik J."/>
            <person name="Repkova J."/>
        </authorList>
    </citation>
    <scope>NUCLEOTIDE SEQUENCE [LARGE SCALE GENOMIC DNA]</scope>
    <source>
        <strain evidence="2">cv. 10/8</strain>
        <tissue evidence="1">Leaf</tissue>
    </source>
</reference>
<comment type="caution">
    <text evidence="1">The sequence shown here is derived from an EMBL/GenBank/DDBJ whole genome shotgun (WGS) entry which is preliminary data.</text>
</comment>
<feature type="non-terminal residue" evidence="1">
    <location>
        <position position="22"/>
    </location>
</feature>
<evidence type="ECO:0000313" key="1">
    <source>
        <dbReference type="EMBL" id="MCI86126.1"/>
    </source>
</evidence>
<sequence length="22" mass="2285">MVGSVLPIWKLVGTVQDGKGTV</sequence>
<accession>A0A392VCR3</accession>
<organism evidence="1 2">
    <name type="scientific">Trifolium medium</name>
    <dbReference type="NCBI Taxonomy" id="97028"/>
    <lineage>
        <taxon>Eukaryota</taxon>
        <taxon>Viridiplantae</taxon>
        <taxon>Streptophyta</taxon>
        <taxon>Embryophyta</taxon>
        <taxon>Tracheophyta</taxon>
        <taxon>Spermatophyta</taxon>
        <taxon>Magnoliopsida</taxon>
        <taxon>eudicotyledons</taxon>
        <taxon>Gunneridae</taxon>
        <taxon>Pentapetalae</taxon>
        <taxon>rosids</taxon>
        <taxon>fabids</taxon>
        <taxon>Fabales</taxon>
        <taxon>Fabaceae</taxon>
        <taxon>Papilionoideae</taxon>
        <taxon>50 kb inversion clade</taxon>
        <taxon>NPAAA clade</taxon>
        <taxon>Hologalegina</taxon>
        <taxon>IRL clade</taxon>
        <taxon>Trifolieae</taxon>
        <taxon>Trifolium</taxon>
    </lineage>
</organism>
<keyword evidence="2" id="KW-1185">Reference proteome</keyword>
<evidence type="ECO:0000313" key="2">
    <source>
        <dbReference type="Proteomes" id="UP000265520"/>
    </source>
</evidence>
<dbReference type="Proteomes" id="UP000265520">
    <property type="component" value="Unassembled WGS sequence"/>
</dbReference>
<protein>
    <submittedName>
        <fullName evidence="1">Uncharacterized protein</fullName>
    </submittedName>
</protein>
<proteinExistence type="predicted"/>
<name>A0A392VCR3_9FABA</name>